<accession>A0A1J5R6W7</accession>
<feature type="compositionally biased region" description="Basic and acidic residues" evidence="1">
    <location>
        <begin position="262"/>
        <end position="271"/>
    </location>
</feature>
<reference evidence="2" key="1">
    <citation type="submission" date="2016-10" db="EMBL/GenBank/DDBJ databases">
        <title>Sequence of Gallionella enrichment culture.</title>
        <authorList>
            <person name="Poehlein A."/>
            <person name="Muehling M."/>
            <person name="Daniel R."/>
        </authorList>
    </citation>
    <scope>NUCLEOTIDE SEQUENCE</scope>
</reference>
<dbReference type="EMBL" id="MLJW01000268">
    <property type="protein sequence ID" value="OIQ91146.1"/>
    <property type="molecule type" value="Genomic_DNA"/>
</dbReference>
<feature type="region of interest" description="Disordered" evidence="1">
    <location>
        <begin position="146"/>
        <end position="170"/>
    </location>
</feature>
<organism evidence="2">
    <name type="scientific">mine drainage metagenome</name>
    <dbReference type="NCBI Taxonomy" id="410659"/>
    <lineage>
        <taxon>unclassified sequences</taxon>
        <taxon>metagenomes</taxon>
        <taxon>ecological metagenomes</taxon>
    </lineage>
</organism>
<name>A0A1J5R6W7_9ZZZZ</name>
<protein>
    <submittedName>
        <fullName evidence="2">Uncharacterized protein</fullName>
    </submittedName>
</protein>
<evidence type="ECO:0000313" key="2">
    <source>
        <dbReference type="EMBL" id="OIQ91146.1"/>
    </source>
</evidence>
<feature type="compositionally biased region" description="Basic and acidic residues" evidence="1">
    <location>
        <begin position="206"/>
        <end position="238"/>
    </location>
</feature>
<proteinExistence type="predicted"/>
<feature type="region of interest" description="Disordered" evidence="1">
    <location>
        <begin position="186"/>
        <end position="315"/>
    </location>
</feature>
<comment type="caution">
    <text evidence="2">The sequence shown here is derived from an EMBL/GenBank/DDBJ whole genome shotgun (WGS) entry which is preliminary data.</text>
</comment>
<feature type="compositionally biased region" description="Basic and acidic residues" evidence="1">
    <location>
        <begin position="278"/>
        <end position="300"/>
    </location>
</feature>
<gene>
    <name evidence="2" type="ORF">GALL_269430</name>
</gene>
<sequence length="315" mass="38011">MLKIRYATIIFSILFSSMAVAGIQMSIGVGLPSVSIGVNVSRYPEMVVVPGYPVYYAPRLNYNLFFYDGYYWLYQDDYWYISAWYNGPWSMVEPEFVPIFILQVPVRYYRAPPLYFRGWQFNAAPRWGDHWGREWDQRRRGWDREQHNVAPAPLPSYQRQYSGERYPRQEEQQRELYQQHYNYQPHDPELKLTRPDQPLPAGSYQQEKRLDQKRQPEGAMIQKREMPRSEPFRRERIEPQNPPLQHNDTNIQRSVPITPQQERSESRDFKQQRNPSEIQHEPQKTIPRNQKENERSRDMQSEPIQRPVRNRDRNE</sequence>
<feature type="compositionally biased region" description="Polar residues" evidence="1">
    <location>
        <begin position="243"/>
        <end position="261"/>
    </location>
</feature>
<evidence type="ECO:0000256" key="1">
    <source>
        <dbReference type="SAM" id="MobiDB-lite"/>
    </source>
</evidence>
<dbReference type="AlphaFoldDB" id="A0A1J5R6W7"/>